<feature type="transmembrane region" description="Helical" evidence="1">
    <location>
        <begin position="37"/>
        <end position="54"/>
    </location>
</feature>
<accession>A0A0U3KGC4</accession>
<dbReference type="RefSeq" id="WP_067855359.1">
    <property type="nucleotide sequence ID" value="NZ_CP011502.1"/>
</dbReference>
<feature type="transmembrane region" description="Helical" evidence="1">
    <location>
        <begin position="6"/>
        <end position="25"/>
    </location>
</feature>
<keyword evidence="1" id="KW-1133">Transmembrane helix</keyword>
<dbReference type="KEGG" id="aer:AERYTH_04815"/>
<evidence type="ECO:0000313" key="4">
    <source>
        <dbReference type="Proteomes" id="UP000067689"/>
    </source>
</evidence>
<organism evidence="3 4">
    <name type="scientific">Aeromicrobium erythreum</name>
    <dbReference type="NCBI Taxonomy" id="2041"/>
    <lineage>
        <taxon>Bacteria</taxon>
        <taxon>Bacillati</taxon>
        <taxon>Actinomycetota</taxon>
        <taxon>Actinomycetes</taxon>
        <taxon>Propionibacteriales</taxon>
        <taxon>Nocardioidaceae</taxon>
        <taxon>Aeromicrobium</taxon>
    </lineage>
</organism>
<feature type="domain" description="GGDEF" evidence="2">
    <location>
        <begin position="239"/>
        <end position="359"/>
    </location>
</feature>
<gene>
    <name evidence="3" type="ORF">AERYTH_04815</name>
</gene>
<reference evidence="3 4" key="1">
    <citation type="journal article" date="1991" name="Int. J. Syst. Bacteriol.">
        <title>Description of the erythromycin-producing bacterium Arthrobacter sp. strain NRRL B-3381 as Aeromicrobium erythreum gen. nov., sp. nov.</title>
        <authorList>
            <person name="Miller E.S."/>
            <person name="Woese C.R."/>
            <person name="Brenner S."/>
        </authorList>
    </citation>
    <scope>NUCLEOTIDE SEQUENCE [LARGE SCALE GENOMIC DNA]</scope>
    <source>
        <strain evidence="3 4">AR18</strain>
    </source>
</reference>
<keyword evidence="1" id="KW-0812">Transmembrane</keyword>
<dbReference type="Pfam" id="PF00990">
    <property type="entry name" value="GGDEF"/>
    <property type="match status" value="1"/>
</dbReference>
<keyword evidence="1" id="KW-0472">Membrane</keyword>
<dbReference type="InterPro" id="IPR043128">
    <property type="entry name" value="Rev_trsase/Diguanyl_cyclase"/>
</dbReference>
<dbReference type="PATRIC" id="fig|2041.4.peg.1000"/>
<evidence type="ECO:0000259" key="2">
    <source>
        <dbReference type="PROSITE" id="PS50887"/>
    </source>
</evidence>
<feature type="transmembrane region" description="Helical" evidence="1">
    <location>
        <begin position="177"/>
        <end position="196"/>
    </location>
</feature>
<sequence>MSDLDLVLLGTVVPYLAVAVTFSVTTAMRHNDPANRLWAGGLIAAAGAALASLITNDTVLSFETDTAGAACGVVAIGLVWSGLRCFRGAVALPVAPLVVAVGVVLLRGGLEAVGSPILPDGYLAAAGFAVAGVLELRRSSMRMNVNVTLLQVVLGLFAGAVVVNVLLGRVYRGSDHLPAVFLLVTMLVLLQLLVAMRAEREGAWWSEDHGTGRVFGVHSRGQFVEAAADRLGRIQLRGGHAGLVLAEITDLVELNEAFGRRGGDLALATVADTLRRHVPAWSVLGYLGVGRFAVLAPAETPERTAEIAAAVERAVYTRSNEALGEQDVPVPVLFGTSDTFTTAPDLDALLAEAGYVPRT</sequence>
<feature type="transmembrane region" description="Helical" evidence="1">
    <location>
        <begin position="148"/>
        <end position="171"/>
    </location>
</feature>
<keyword evidence="4" id="KW-1185">Reference proteome</keyword>
<dbReference type="STRING" id="2041.AERYTH_04815"/>
<feature type="transmembrane region" description="Helical" evidence="1">
    <location>
        <begin position="66"/>
        <end position="83"/>
    </location>
</feature>
<feature type="transmembrane region" description="Helical" evidence="1">
    <location>
        <begin position="116"/>
        <end position="136"/>
    </location>
</feature>
<dbReference type="AlphaFoldDB" id="A0A0U3KGC4"/>
<dbReference type="OrthoDB" id="5115878at2"/>
<dbReference type="Proteomes" id="UP000067689">
    <property type="component" value="Chromosome"/>
</dbReference>
<protein>
    <recommendedName>
        <fullName evidence="2">GGDEF domain-containing protein</fullName>
    </recommendedName>
</protein>
<evidence type="ECO:0000313" key="3">
    <source>
        <dbReference type="EMBL" id="ALX04067.1"/>
    </source>
</evidence>
<proteinExistence type="predicted"/>
<dbReference type="InterPro" id="IPR029787">
    <property type="entry name" value="Nucleotide_cyclase"/>
</dbReference>
<dbReference type="PROSITE" id="PS50887">
    <property type="entry name" value="GGDEF"/>
    <property type="match status" value="1"/>
</dbReference>
<dbReference type="EMBL" id="CP011502">
    <property type="protein sequence ID" value="ALX04067.1"/>
    <property type="molecule type" value="Genomic_DNA"/>
</dbReference>
<name>A0A0U3KGC4_9ACTN</name>
<dbReference type="SUPFAM" id="SSF55073">
    <property type="entry name" value="Nucleotide cyclase"/>
    <property type="match status" value="1"/>
</dbReference>
<evidence type="ECO:0000256" key="1">
    <source>
        <dbReference type="SAM" id="Phobius"/>
    </source>
</evidence>
<dbReference type="Gene3D" id="3.30.70.270">
    <property type="match status" value="1"/>
</dbReference>
<dbReference type="InterPro" id="IPR000160">
    <property type="entry name" value="GGDEF_dom"/>
</dbReference>
<feature type="transmembrane region" description="Helical" evidence="1">
    <location>
        <begin position="90"/>
        <end position="110"/>
    </location>
</feature>